<proteinExistence type="predicted"/>
<dbReference type="SUPFAM" id="SSF53098">
    <property type="entry name" value="Ribonuclease H-like"/>
    <property type="match status" value="1"/>
</dbReference>
<dbReference type="InterPro" id="IPR052035">
    <property type="entry name" value="ZnF_BED_domain_contain"/>
</dbReference>
<dbReference type="SMART" id="SM00614">
    <property type="entry name" value="ZnF_BED"/>
    <property type="match status" value="1"/>
</dbReference>
<dbReference type="InterPro" id="IPR008906">
    <property type="entry name" value="HATC_C_dom"/>
</dbReference>
<reference evidence="2 3" key="1">
    <citation type="journal article" date="2021" name="Commun. Biol.">
        <title>The genome of Shorea leprosula (Dipterocarpaceae) highlights the ecological relevance of drought in aseasonal tropical rainforests.</title>
        <authorList>
            <person name="Ng K.K.S."/>
            <person name="Kobayashi M.J."/>
            <person name="Fawcett J.A."/>
            <person name="Hatakeyama M."/>
            <person name="Paape T."/>
            <person name="Ng C.H."/>
            <person name="Ang C.C."/>
            <person name="Tnah L.H."/>
            <person name="Lee C.T."/>
            <person name="Nishiyama T."/>
            <person name="Sese J."/>
            <person name="O'Brien M.J."/>
            <person name="Copetti D."/>
            <person name="Mohd Noor M.I."/>
            <person name="Ong R.C."/>
            <person name="Putra M."/>
            <person name="Sireger I.Z."/>
            <person name="Indrioko S."/>
            <person name="Kosugi Y."/>
            <person name="Izuno A."/>
            <person name="Isagi Y."/>
            <person name="Lee S.L."/>
            <person name="Shimizu K.K."/>
        </authorList>
    </citation>
    <scope>NUCLEOTIDE SEQUENCE [LARGE SCALE GENOMIC DNA]</scope>
    <source>
        <strain evidence="2">214</strain>
    </source>
</reference>
<accession>A0AAV5HAG3</accession>
<organism evidence="2 3">
    <name type="scientific">Rubroshorea leprosula</name>
    <dbReference type="NCBI Taxonomy" id="152421"/>
    <lineage>
        <taxon>Eukaryota</taxon>
        <taxon>Viridiplantae</taxon>
        <taxon>Streptophyta</taxon>
        <taxon>Embryophyta</taxon>
        <taxon>Tracheophyta</taxon>
        <taxon>Spermatophyta</taxon>
        <taxon>Magnoliopsida</taxon>
        <taxon>eudicotyledons</taxon>
        <taxon>Gunneridae</taxon>
        <taxon>Pentapetalae</taxon>
        <taxon>rosids</taxon>
        <taxon>malvids</taxon>
        <taxon>Malvales</taxon>
        <taxon>Dipterocarpaceae</taxon>
        <taxon>Rubroshorea</taxon>
    </lineage>
</organism>
<dbReference type="Pfam" id="PF05699">
    <property type="entry name" value="Dimer_Tnp_hAT"/>
    <property type="match status" value="1"/>
</dbReference>
<dbReference type="PANTHER" id="PTHR46481">
    <property type="entry name" value="ZINC FINGER BED DOMAIN-CONTAINING PROTEIN 4"/>
    <property type="match status" value="1"/>
</dbReference>
<dbReference type="PANTHER" id="PTHR46481:SF11">
    <property type="entry name" value="ZINC FINGER BED DOMAIN-CONTAINING PROTEIN RICESLEEPER 2-LIKE"/>
    <property type="match status" value="1"/>
</dbReference>
<sequence length="316" mass="35763">MSSQEPSPPLIQIPNKSSASIIPCAAATPTSSSAMVPLPLALESGTGEDKKDDQGYKRPLTFEAWNHYRGQKINGHWKAICVYCNKHLGGEAKNGTSHLRDHTWVCPLKSVSDIRQTFLRASKNQEGKTKLGHGLFNQEMARRELAYMITAHELPLSIVDHIFLRRFVATLQPSAPAVKSELDTYLEERVVPFEVEETFDILNWWKVYGARFPILQMLAKDVFVIPISTVPSKSVFNTSGKVISPHRSKLRPTMIQALMCPQDWLKKDPKGSDNNGDFFNLFEELEENDNEDDEFEFMHFFFMKYELVASLLAGLA</sequence>
<evidence type="ECO:0000313" key="3">
    <source>
        <dbReference type="Proteomes" id="UP001054252"/>
    </source>
</evidence>
<evidence type="ECO:0000313" key="2">
    <source>
        <dbReference type="EMBL" id="GKU85748.1"/>
    </source>
</evidence>
<dbReference type="InterPro" id="IPR012337">
    <property type="entry name" value="RNaseH-like_sf"/>
</dbReference>
<name>A0AAV5HAG3_9ROSI</name>
<dbReference type="AlphaFoldDB" id="A0AAV5HAG3"/>
<dbReference type="EMBL" id="BPVZ01000001">
    <property type="protein sequence ID" value="GKU85748.1"/>
    <property type="molecule type" value="Genomic_DNA"/>
</dbReference>
<dbReference type="Proteomes" id="UP001054252">
    <property type="component" value="Unassembled WGS sequence"/>
</dbReference>
<protein>
    <recommendedName>
        <fullName evidence="1">HAT C-terminal dimerisation domain-containing protein</fullName>
    </recommendedName>
</protein>
<keyword evidence="3" id="KW-1185">Reference proteome</keyword>
<feature type="domain" description="HAT C-terminal dimerisation" evidence="1">
    <location>
        <begin position="181"/>
        <end position="265"/>
    </location>
</feature>
<dbReference type="GO" id="GO:0046983">
    <property type="term" value="F:protein dimerization activity"/>
    <property type="evidence" value="ECO:0007669"/>
    <property type="project" value="InterPro"/>
</dbReference>
<gene>
    <name evidence="2" type="ORF">SLEP1_g374</name>
</gene>
<comment type="caution">
    <text evidence="2">The sequence shown here is derived from an EMBL/GenBank/DDBJ whole genome shotgun (WGS) entry which is preliminary data.</text>
</comment>
<evidence type="ECO:0000259" key="1">
    <source>
        <dbReference type="Pfam" id="PF05699"/>
    </source>
</evidence>